<proteinExistence type="predicted"/>
<keyword evidence="2" id="KW-1185">Reference proteome</keyword>
<protein>
    <submittedName>
        <fullName evidence="1">Uncharacterized protein</fullName>
    </submittedName>
</protein>
<dbReference type="EMBL" id="VYKI01000008">
    <property type="protein sequence ID" value="KAA8999624.1"/>
    <property type="molecule type" value="Genomic_DNA"/>
</dbReference>
<gene>
    <name evidence="1" type="ORF">FJU31_08480</name>
</gene>
<comment type="caution">
    <text evidence="1">The sequence shown here is derived from an EMBL/GenBank/DDBJ whole genome shotgun (WGS) entry which is preliminary data.</text>
</comment>
<organism evidence="1 2">
    <name type="scientific">Stenotrophomonas cyclobalanopsidis</name>
    <dbReference type="NCBI Taxonomy" id="2771362"/>
    <lineage>
        <taxon>Bacteria</taxon>
        <taxon>Pseudomonadati</taxon>
        <taxon>Pseudomonadota</taxon>
        <taxon>Gammaproteobacteria</taxon>
        <taxon>Lysobacterales</taxon>
        <taxon>Lysobacteraceae</taxon>
        <taxon>Stenotrophomonas</taxon>
    </lineage>
</organism>
<name>A0ABQ6T261_9GAMM</name>
<reference evidence="1 2" key="1">
    <citation type="journal article" date="2020" name="Antonie Van Leeuwenhoek">
        <title>Stenotrophomonas cyclobalanopsidis sp. nov., isolated from the leaf spot disease of Cyclobalanopsis patelliformis.</title>
        <authorList>
            <person name="Bian D.R."/>
            <person name="Xue H."/>
            <person name="Piao C.G."/>
            <person name="Li Y."/>
        </authorList>
    </citation>
    <scope>NUCLEOTIDE SEQUENCE [LARGE SCALE GENOMIC DNA]</scope>
    <source>
        <strain evidence="1 2">TPQG1-4</strain>
    </source>
</reference>
<dbReference type="RefSeq" id="WP_108770666.1">
    <property type="nucleotide sequence ID" value="NZ_VYKI01000008.1"/>
</dbReference>
<evidence type="ECO:0000313" key="2">
    <source>
        <dbReference type="Proteomes" id="UP000326367"/>
    </source>
</evidence>
<accession>A0ABQ6T261</accession>
<evidence type="ECO:0000313" key="1">
    <source>
        <dbReference type="EMBL" id="KAA8999624.1"/>
    </source>
</evidence>
<dbReference type="Proteomes" id="UP000326367">
    <property type="component" value="Unassembled WGS sequence"/>
</dbReference>
<sequence>MVRWLSFRLRNGQSIGPERLREAWTWACQSPRSGVRREQLGEDHWVYALYGPELISCPRTAEQRMRGFLLEAGYIFTMGSLGRREAA</sequence>